<accession>A0A382K0E3</accession>
<dbReference type="AlphaFoldDB" id="A0A382K0E3"/>
<feature type="non-terminal residue" evidence="1">
    <location>
        <position position="108"/>
    </location>
</feature>
<protein>
    <submittedName>
        <fullName evidence="1">Uncharacterized protein</fullName>
    </submittedName>
</protein>
<reference evidence="1" key="1">
    <citation type="submission" date="2018-05" db="EMBL/GenBank/DDBJ databases">
        <authorList>
            <person name="Lanie J.A."/>
            <person name="Ng W.-L."/>
            <person name="Kazmierczak K.M."/>
            <person name="Andrzejewski T.M."/>
            <person name="Davidsen T.M."/>
            <person name="Wayne K.J."/>
            <person name="Tettelin H."/>
            <person name="Glass J.I."/>
            <person name="Rusch D."/>
            <person name="Podicherti R."/>
            <person name="Tsui H.-C.T."/>
            <person name="Winkler M.E."/>
        </authorList>
    </citation>
    <scope>NUCLEOTIDE SEQUENCE</scope>
</reference>
<organism evidence="1">
    <name type="scientific">marine metagenome</name>
    <dbReference type="NCBI Taxonomy" id="408172"/>
    <lineage>
        <taxon>unclassified sequences</taxon>
        <taxon>metagenomes</taxon>
        <taxon>ecological metagenomes</taxon>
    </lineage>
</organism>
<evidence type="ECO:0000313" key="1">
    <source>
        <dbReference type="EMBL" id="SVC18314.1"/>
    </source>
</evidence>
<dbReference type="Gene3D" id="2.60.40.10">
    <property type="entry name" value="Immunoglobulins"/>
    <property type="match status" value="1"/>
</dbReference>
<name>A0A382K0E3_9ZZZZ</name>
<gene>
    <name evidence="1" type="ORF">METZ01_LOCUS271168</name>
</gene>
<sequence>MFFHSKNLFAAIALGLGLAALGQAASPGLSLVLPRGGQRGSTVEVRFIGDRLGDVREVLFYSPGFAVQKIEPVPKKPKEALAMIAIAADCALGEHKLRLVTATGISPL</sequence>
<dbReference type="InterPro" id="IPR013783">
    <property type="entry name" value="Ig-like_fold"/>
</dbReference>
<dbReference type="EMBL" id="UINC01077824">
    <property type="protein sequence ID" value="SVC18314.1"/>
    <property type="molecule type" value="Genomic_DNA"/>
</dbReference>
<proteinExistence type="predicted"/>